<name>A0ABW3RLM3_9SPHI</name>
<comment type="caution">
    <text evidence="8">The sequence shown here is derived from an EMBL/GenBank/DDBJ whole genome shotgun (WGS) entry which is preliminary data.</text>
</comment>
<protein>
    <recommendedName>
        <fullName evidence="3">cyclic pyranopterin monophosphate synthase</fullName>
        <ecNumber evidence="3">4.6.1.17</ecNumber>
    </recommendedName>
</protein>
<keyword evidence="9" id="KW-1185">Reference proteome</keyword>
<dbReference type="RefSeq" id="WP_260031323.1">
    <property type="nucleotide sequence ID" value="NZ_JALXMZ010000013.1"/>
</dbReference>
<dbReference type="SUPFAM" id="SSF55040">
    <property type="entry name" value="Molybdenum cofactor biosynthesis protein C, MoaC"/>
    <property type="match status" value="1"/>
</dbReference>
<evidence type="ECO:0000313" key="8">
    <source>
        <dbReference type="EMBL" id="MFD1165955.1"/>
    </source>
</evidence>
<keyword evidence="4" id="KW-0501">Molybdenum cofactor biosynthesis</keyword>
<gene>
    <name evidence="8" type="primary">moaC</name>
    <name evidence="8" type="ORF">ACFQ2C_10095</name>
</gene>
<dbReference type="EMBL" id="JBHTKY010000013">
    <property type="protein sequence ID" value="MFD1165955.1"/>
    <property type="molecule type" value="Genomic_DNA"/>
</dbReference>
<comment type="pathway">
    <text evidence="2">Cofactor biosynthesis; molybdopterin biosynthesis.</text>
</comment>
<comment type="catalytic activity">
    <reaction evidence="1">
        <text>(8S)-3',8-cyclo-7,8-dihydroguanosine 5'-triphosphate = cyclic pyranopterin phosphate + diphosphate</text>
        <dbReference type="Rhea" id="RHEA:49580"/>
        <dbReference type="ChEBI" id="CHEBI:33019"/>
        <dbReference type="ChEBI" id="CHEBI:59648"/>
        <dbReference type="ChEBI" id="CHEBI:131766"/>
        <dbReference type="EC" id="4.6.1.17"/>
    </reaction>
</comment>
<dbReference type="InterPro" id="IPR036522">
    <property type="entry name" value="MoaC_sf"/>
</dbReference>
<evidence type="ECO:0000256" key="4">
    <source>
        <dbReference type="ARBA" id="ARBA00023150"/>
    </source>
</evidence>
<evidence type="ECO:0000256" key="6">
    <source>
        <dbReference type="ARBA" id="ARBA00055087"/>
    </source>
</evidence>
<evidence type="ECO:0000256" key="5">
    <source>
        <dbReference type="ARBA" id="ARBA00023239"/>
    </source>
</evidence>
<comment type="function">
    <text evidence="6">Catalyzes the conversion of (8S)-3',8-cyclo-7,8-dihydroguanosine 5'-triphosphate to cyclic pyranopterin monophosphate (cPMP).</text>
</comment>
<evidence type="ECO:0000256" key="1">
    <source>
        <dbReference type="ARBA" id="ARBA00001637"/>
    </source>
</evidence>
<dbReference type="InterPro" id="IPR050105">
    <property type="entry name" value="MoCo_biosynth_MoaA/MoaC"/>
</dbReference>
<feature type="domain" description="Molybdopterin cofactor biosynthesis C (MoaC)" evidence="7">
    <location>
        <begin position="30"/>
        <end position="166"/>
    </location>
</feature>
<dbReference type="CDD" id="cd01420">
    <property type="entry name" value="MoaC_PE"/>
    <property type="match status" value="1"/>
</dbReference>
<dbReference type="InterPro" id="IPR002820">
    <property type="entry name" value="Mopterin_CF_biosynth-C_dom"/>
</dbReference>
<dbReference type="PANTHER" id="PTHR22960">
    <property type="entry name" value="MOLYBDOPTERIN COFACTOR SYNTHESIS PROTEIN A"/>
    <property type="match status" value="1"/>
</dbReference>
<evidence type="ECO:0000259" key="7">
    <source>
        <dbReference type="Pfam" id="PF01967"/>
    </source>
</evidence>
<proteinExistence type="predicted"/>
<dbReference type="EC" id="4.6.1.17" evidence="3"/>
<keyword evidence="5 8" id="KW-0456">Lyase</keyword>
<dbReference type="Gene3D" id="3.30.70.640">
    <property type="entry name" value="Molybdopterin cofactor biosynthesis C (MoaC) domain"/>
    <property type="match status" value="1"/>
</dbReference>
<dbReference type="NCBIfam" id="TIGR00581">
    <property type="entry name" value="moaC"/>
    <property type="match status" value="1"/>
</dbReference>
<reference evidence="9" key="1">
    <citation type="journal article" date="2019" name="Int. J. Syst. Evol. Microbiol.">
        <title>The Global Catalogue of Microorganisms (GCM) 10K type strain sequencing project: providing services to taxonomists for standard genome sequencing and annotation.</title>
        <authorList>
            <consortium name="The Broad Institute Genomics Platform"/>
            <consortium name="The Broad Institute Genome Sequencing Center for Infectious Disease"/>
            <person name="Wu L."/>
            <person name="Ma J."/>
        </authorList>
    </citation>
    <scope>NUCLEOTIDE SEQUENCE [LARGE SCALE GENOMIC DNA]</scope>
    <source>
        <strain evidence="9">CCUG 52468</strain>
    </source>
</reference>
<evidence type="ECO:0000256" key="3">
    <source>
        <dbReference type="ARBA" id="ARBA00012575"/>
    </source>
</evidence>
<evidence type="ECO:0000256" key="2">
    <source>
        <dbReference type="ARBA" id="ARBA00005046"/>
    </source>
</evidence>
<dbReference type="Proteomes" id="UP001597205">
    <property type="component" value="Unassembled WGS sequence"/>
</dbReference>
<evidence type="ECO:0000313" key="9">
    <source>
        <dbReference type="Proteomes" id="UP001597205"/>
    </source>
</evidence>
<dbReference type="GO" id="GO:0061799">
    <property type="term" value="F:cyclic pyranopterin monophosphate synthase activity"/>
    <property type="evidence" value="ECO:0007669"/>
    <property type="project" value="UniProtKB-EC"/>
</dbReference>
<dbReference type="InterPro" id="IPR047594">
    <property type="entry name" value="MoaC_bact/euk"/>
</dbReference>
<accession>A0ABW3RLM3</accession>
<dbReference type="Pfam" id="PF01967">
    <property type="entry name" value="MoaC"/>
    <property type="match status" value="1"/>
</dbReference>
<sequence length="173" mass="19053">MKHLEYGDIINQKINMGSFSHLNDKSQPIIVDVSSKEVTKRTATAQSMVYLPQEVLDQLEKSDFNSKKGSVFQTAILAGIMASKRTSELIPLCHPLFLENCNVSIEMASENELLILCTATVTAKTGVEMEALTGASIAALTIYDMCKALSHDIIIKETKLIQKSGGKNDFERK</sequence>
<dbReference type="NCBIfam" id="NF006870">
    <property type="entry name" value="PRK09364.1"/>
    <property type="match status" value="1"/>
</dbReference>
<organism evidence="8 9">
    <name type="scientific">Sphingobacterium daejeonense</name>
    <dbReference type="NCBI Taxonomy" id="371142"/>
    <lineage>
        <taxon>Bacteria</taxon>
        <taxon>Pseudomonadati</taxon>
        <taxon>Bacteroidota</taxon>
        <taxon>Sphingobacteriia</taxon>
        <taxon>Sphingobacteriales</taxon>
        <taxon>Sphingobacteriaceae</taxon>
        <taxon>Sphingobacterium</taxon>
    </lineage>
</organism>
<dbReference type="PANTHER" id="PTHR22960:SF0">
    <property type="entry name" value="MOLYBDENUM COFACTOR BIOSYNTHESIS PROTEIN 1"/>
    <property type="match status" value="1"/>
</dbReference>
<dbReference type="InterPro" id="IPR023045">
    <property type="entry name" value="MoaC"/>
</dbReference>